<proteinExistence type="predicted"/>
<evidence type="ECO:0000313" key="2">
    <source>
        <dbReference type="Proteomes" id="UP000784294"/>
    </source>
</evidence>
<sequence>MLGAIRAPGHTQSGITTFCALFDIGISSTGGSNFTLWSRLHKNYSLLMHNHLFCSKEERCGDPPNPQERRLLHLPLLYMRPFAFFNMEATLRSHSEQRQSIFDILPFGLSML</sequence>
<reference evidence="1" key="1">
    <citation type="submission" date="2018-11" db="EMBL/GenBank/DDBJ databases">
        <authorList>
            <consortium name="Pathogen Informatics"/>
        </authorList>
    </citation>
    <scope>NUCLEOTIDE SEQUENCE</scope>
</reference>
<comment type="caution">
    <text evidence="1">The sequence shown here is derived from an EMBL/GenBank/DDBJ whole genome shotgun (WGS) entry which is preliminary data.</text>
</comment>
<accession>A0A448WKU5</accession>
<keyword evidence="2" id="KW-1185">Reference proteome</keyword>
<dbReference type="Proteomes" id="UP000784294">
    <property type="component" value="Unassembled WGS sequence"/>
</dbReference>
<organism evidence="1 2">
    <name type="scientific">Protopolystoma xenopodis</name>
    <dbReference type="NCBI Taxonomy" id="117903"/>
    <lineage>
        <taxon>Eukaryota</taxon>
        <taxon>Metazoa</taxon>
        <taxon>Spiralia</taxon>
        <taxon>Lophotrochozoa</taxon>
        <taxon>Platyhelminthes</taxon>
        <taxon>Monogenea</taxon>
        <taxon>Polyopisthocotylea</taxon>
        <taxon>Polystomatidea</taxon>
        <taxon>Polystomatidae</taxon>
        <taxon>Protopolystoma</taxon>
    </lineage>
</organism>
<evidence type="ECO:0000313" key="1">
    <source>
        <dbReference type="EMBL" id="VEL14182.1"/>
    </source>
</evidence>
<name>A0A448WKU5_9PLAT</name>
<protein>
    <submittedName>
        <fullName evidence="1">Uncharacterized protein</fullName>
    </submittedName>
</protein>
<gene>
    <name evidence="1" type="ORF">PXEA_LOCUS7622</name>
</gene>
<dbReference type="EMBL" id="CAAALY010020261">
    <property type="protein sequence ID" value="VEL14182.1"/>
    <property type="molecule type" value="Genomic_DNA"/>
</dbReference>
<dbReference type="AlphaFoldDB" id="A0A448WKU5"/>